<proteinExistence type="predicted"/>
<evidence type="ECO:0008006" key="4">
    <source>
        <dbReference type="Google" id="ProtNLM"/>
    </source>
</evidence>
<feature type="transmembrane region" description="Helical" evidence="1">
    <location>
        <begin position="85"/>
        <end position="107"/>
    </location>
</feature>
<name>A0ABZ2ETP4_9FIRM</name>
<dbReference type="Proteomes" id="UP001348492">
    <property type="component" value="Chromosome"/>
</dbReference>
<dbReference type="PANTHER" id="PTHR40076">
    <property type="entry name" value="MEMBRANE PROTEIN-RELATED"/>
    <property type="match status" value="1"/>
</dbReference>
<evidence type="ECO:0000313" key="3">
    <source>
        <dbReference type="Proteomes" id="UP001348492"/>
    </source>
</evidence>
<feature type="transmembrane region" description="Helical" evidence="1">
    <location>
        <begin position="206"/>
        <end position="232"/>
    </location>
</feature>
<accession>A0ABZ2ETP4</accession>
<protein>
    <recommendedName>
        <fullName evidence="4">DUF975 family protein</fullName>
    </recommendedName>
</protein>
<dbReference type="RefSeq" id="WP_018590275.1">
    <property type="nucleotide sequence ID" value="NZ_CP117523.1"/>
</dbReference>
<dbReference type="InterPro" id="IPR010380">
    <property type="entry name" value="DUF975"/>
</dbReference>
<feature type="transmembrane region" description="Helical" evidence="1">
    <location>
        <begin position="145"/>
        <end position="168"/>
    </location>
</feature>
<dbReference type="EMBL" id="CP117523">
    <property type="protein sequence ID" value="WWD83171.1"/>
    <property type="molecule type" value="Genomic_DNA"/>
</dbReference>
<keyword evidence="1" id="KW-0472">Membrane</keyword>
<keyword evidence="3" id="KW-1185">Reference proteome</keyword>
<dbReference type="PANTHER" id="PTHR40076:SF1">
    <property type="entry name" value="MEMBRANE PROTEIN"/>
    <property type="match status" value="1"/>
</dbReference>
<keyword evidence="1" id="KW-0812">Transmembrane</keyword>
<evidence type="ECO:0000313" key="2">
    <source>
        <dbReference type="EMBL" id="WWD83171.1"/>
    </source>
</evidence>
<keyword evidence="1" id="KW-1133">Transmembrane helix</keyword>
<dbReference type="Pfam" id="PF06161">
    <property type="entry name" value="DUF975"/>
    <property type="match status" value="1"/>
</dbReference>
<gene>
    <name evidence="2" type="ORF">TEGL_15770</name>
</gene>
<reference evidence="2 3" key="1">
    <citation type="journal article" date="2023" name="PLoS ONE">
        <title>Genome-based metabolic and phylogenomic analysis of three Terrisporobacter species.</title>
        <authorList>
            <person name="Boer T."/>
            <person name="Bengelsdorf F.R."/>
            <person name="Bomeke M."/>
            <person name="Daniel R."/>
            <person name="Poehlein A."/>
        </authorList>
    </citation>
    <scope>NUCLEOTIDE SEQUENCE [LARGE SCALE GENOMIC DNA]</scope>
    <source>
        <strain evidence="2 3">DSM 1288</strain>
    </source>
</reference>
<evidence type="ECO:0000256" key="1">
    <source>
        <dbReference type="SAM" id="Phobius"/>
    </source>
</evidence>
<sequence>MWKSSQLKERAKITFKRCYWKAVLVSFIAFVLAGGMGQVANSANEIREDYNSAYNENYTEEYEDASVDIKGGATSIFENIFADGLVLLFVNIFIVAIILSLLIKLLVAYPITVGKNNYFMGIRHKEKPVKSILFLYKSGKLKSSIFTMFMMDLFIYLWSLLFLIPGIVKSYEYKMIPYILSENPNISRKRAFEISKNMMYGNKGGALLLDISFIGWYLLSALTLGLLSIFYVNPYVESTYAELYAFLREEALEKGYAEENELIGF</sequence>
<organism evidence="2 3">
    <name type="scientific">Terrisporobacter glycolicus ATCC 14880 = DSM 1288</name>
    <dbReference type="NCBI Taxonomy" id="1121315"/>
    <lineage>
        <taxon>Bacteria</taxon>
        <taxon>Bacillati</taxon>
        <taxon>Bacillota</taxon>
        <taxon>Clostridia</taxon>
        <taxon>Peptostreptococcales</taxon>
        <taxon>Peptostreptococcaceae</taxon>
        <taxon>Terrisporobacter</taxon>
    </lineage>
</organism>